<sequence>MKISVNAPCLCFSGKKYKKCCQVYHAGVNPSNAMLLMRSRYSAFALRLVGYIIASTHPNNSDYTKDTKEWEEGIVEFCDNTNFTGLEIMEFVDGENEAFVTFKAILGDVQFIEKSRFLKENGKWLYESGEFVT</sequence>
<dbReference type="InterPro" id="IPR004027">
    <property type="entry name" value="SEC_C_motif"/>
</dbReference>
<dbReference type="SUPFAM" id="SSF103642">
    <property type="entry name" value="Sec-C motif"/>
    <property type="match status" value="1"/>
</dbReference>
<evidence type="ECO:0000313" key="2">
    <source>
        <dbReference type="EMBL" id="CUV65998.1"/>
    </source>
</evidence>
<accession>A0A0S4XPI6</accession>
<dbReference type="Gene3D" id="3.10.450.50">
    <property type="match status" value="1"/>
</dbReference>
<dbReference type="AlphaFoldDB" id="A0A0S4XPI6"/>
<name>A0A0S4XPI6_9BACT</name>
<reference evidence="2" key="1">
    <citation type="submission" date="2015-11" db="EMBL/GenBank/DDBJ databases">
        <authorList>
            <person name="Zhang Y."/>
            <person name="Guo Z."/>
        </authorList>
    </citation>
    <scope>NUCLEOTIDE SEQUENCE</scope>
    <source>
        <strain evidence="2">BN30871</strain>
    </source>
</reference>
<evidence type="ECO:0000259" key="1">
    <source>
        <dbReference type="Pfam" id="PF17775"/>
    </source>
</evidence>
<protein>
    <recommendedName>
        <fullName evidence="1">YchJ-like middle NTF2-like domain-containing protein</fullName>
    </recommendedName>
</protein>
<dbReference type="InterPro" id="IPR048469">
    <property type="entry name" value="YchJ-like_M"/>
</dbReference>
<dbReference type="Pfam" id="PF17775">
    <property type="entry name" value="YchJ_M-like"/>
    <property type="match status" value="1"/>
</dbReference>
<dbReference type="Pfam" id="PF02810">
    <property type="entry name" value="SEC-C"/>
    <property type="match status" value="1"/>
</dbReference>
<gene>
    <name evidence="2" type="ORF">BN3087_550014</name>
</gene>
<dbReference type="SUPFAM" id="SSF54427">
    <property type="entry name" value="NTF2-like"/>
    <property type="match status" value="1"/>
</dbReference>
<dbReference type="InterPro" id="IPR032710">
    <property type="entry name" value="NTF2-like_dom_sf"/>
</dbReference>
<dbReference type="EMBL" id="FAXN01000057">
    <property type="protein sequence ID" value="CUV65998.1"/>
    <property type="molecule type" value="Genomic_DNA"/>
</dbReference>
<dbReference type="PANTHER" id="PTHR33747:SF1">
    <property type="entry name" value="ADENYLATE CYCLASE-ASSOCIATED CAP C-TERMINAL DOMAIN-CONTAINING PROTEIN"/>
    <property type="match status" value="1"/>
</dbReference>
<feature type="domain" description="YchJ-like middle NTF2-like" evidence="1">
    <location>
        <begin position="33"/>
        <end position="129"/>
    </location>
</feature>
<proteinExistence type="predicted"/>
<organism evidence="2">
    <name type="scientific">Sulfurovum sp. enrichment culture clone C5</name>
    <dbReference type="NCBI Taxonomy" id="497650"/>
    <lineage>
        <taxon>Bacteria</taxon>
        <taxon>Pseudomonadati</taxon>
        <taxon>Campylobacterota</taxon>
        <taxon>Epsilonproteobacteria</taxon>
        <taxon>Campylobacterales</taxon>
        <taxon>Sulfurovaceae</taxon>
        <taxon>Sulfurovum</taxon>
        <taxon>environmental samples</taxon>
    </lineage>
</organism>
<dbReference type="PANTHER" id="PTHR33747">
    <property type="entry name" value="UPF0225 PROTEIN SCO1677"/>
    <property type="match status" value="1"/>
</dbReference>